<dbReference type="CDD" id="cd06456">
    <property type="entry name" value="M3A_DCP"/>
    <property type="match status" value="1"/>
</dbReference>
<evidence type="ECO:0000256" key="2">
    <source>
        <dbReference type="ARBA" id="ARBA00022670"/>
    </source>
</evidence>
<dbReference type="GO" id="GO:0004222">
    <property type="term" value="F:metalloendopeptidase activity"/>
    <property type="evidence" value="ECO:0007669"/>
    <property type="project" value="InterPro"/>
</dbReference>
<evidence type="ECO:0000259" key="8">
    <source>
        <dbReference type="Pfam" id="PF01432"/>
    </source>
</evidence>
<name>A0A916ZQS4_9FLAO</name>
<evidence type="ECO:0000256" key="5">
    <source>
        <dbReference type="ARBA" id="ARBA00022833"/>
    </source>
</evidence>
<dbReference type="Gene3D" id="1.10.1370.40">
    <property type="match status" value="1"/>
</dbReference>
<dbReference type="GO" id="GO:0004180">
    <property type="term" value="F:carboxypeptidase activity"/>
    <property type="evidence" value="ECO:0007669"/>
    <property type="project" value="UniProtKB-KW"/>
</dbReference>
<comment type="cofactor">
    <cofactor evidence="7">
        <name>Zn(2+)</name>
        <dbReference type="ChEBI" id="CHEBI:29105"/>
    </cofactor>
    <text evidence="7">Binds 1 zinc ion.</text>
</comment>
<proteinExistence type="inferred from homology"/>
<organism evidence="9 10">
    <name type="scientific">Psychroflexus salis</name>
    <dbReference type="NCBI Taxonomy" id="1526574"/>
    <lineage>
        <taxon>Bacteria</taxon>
        <taxon>Pseudomonadati</taxon>
        <taxon>Bacteroidota</taxon>
        <taxon>Flavobacteriia</taxon>
        <taxon>Flavobacteriales</taxon>
        <taxon>Flavobacteriaceae</taxon>
        <taxon>Psychroflexus</taxon>
    </lineage>
</organism>
<dbReference type="Pfam" id="PF01432">
    <property type="entry name" value="Peptidase_M3"/>
    <property type="match status" value="1"/>
</dbReference>
<dbReference type="GO" id="GO:0005829">
    <property type="term" value="C:cytosol"/>
    <property type="evidence" value="ECO:0007669"/>
    <property type="project" value="TreeGrafter"/>
</dbReference>
<keyword evidence="2 7" id="KW-0645">Protease</keyword>
<dbReference type="GO" id="GO:0006508">
    <property type="term" value="P:proteolysis"/>
    <property type="evidence" value="ECO:0007669"/>
    <property type="project" value="UniProtKB-KW"/>
</dbReference>
<dbReference type="EMBL" id="BMGL01000003">
    <property type="protein sequence ID" value="GGE07667.1"/>
    <property type="molecule type" value="Genomic_DNA"/>
</dbReference>
<dbReference type="GO" id="GO:0046872">
    <property type="term" value="F:metal ion binding"/>
    <property type="evidence" value="ECO:0007669"/>
    <property type="project" value="UniProtKB-UniRule"/>
</dbReference>
<keyword evidence="5 7" id="KW-0862">Zinc</keyword>
<dbReference type="AlphaFoldDB" id="A0A916ZQS4"/>
<keyword evidence="3 7" id="KW-0479">Metal-binding</keyword>
<keyword evidence="9" id="KW-0121">Carboxypeptidase</keyword>
<dbReference type="InterPro" id="IPR045090">
    <property type="entry name" value="Pept_M3A_M3B"/>
</dbReference>
<dbReference type="InterPro" id="IPR024079">
    <property type="entry name" value="MetalloPept_cat_dom_sf"/>
</dbReference>
<dbReference type="InterPro" id="IPR024077">
    <property type="entry name" value="Neurolysin/TOP_dom2"/>
</dbReference>
<dbReference type="SUPFAM" id="SSF55486">
    <property type="entry name" value="Metalloproteases ('zincins'), catalytic domain"/>
    <property type="match status" value="1"/>
</dbReference>
<accession>A0A916ZQS4</accession>
<comment type="similarity">
    <text evidence="1 7">Belongs to the peptidase M3 family.</text>
</comment>
<keyword evidence="10" id="KW-1185">Reference proteome</keyword>
<protein>
    <submittedName>
        <fullName evidence="9">Dipeptidyl carboxypeptidase II</fullName>
    </submittedName>
</protein>
<dbReference type="FunFam" id="3.40.390.10:FF:000009">
    <property type="entry name" value="Oligopeptidase A"/>
    <property type="match status" value="1"/>
</dbReference>
<reference evidence="9 10" key="1">
    <citation type="journal article" date="2014" name="Int. J. Syst. Evol. Microbiol.">
        <title>Complete genome sequence of Corynebacterium casei LMG S-19264T (=DSM 44701T), isolated from a smear-ripened cheese.</title>
        <authorList>
            <consortium name="US DOE Joint Genome Institute (JGI-PGF)"/>
            <person name="Walter F."/>
            <person name="Albersmeier A."/>
            <person name="Kalinowski J."/>
            <person name="Ruckert C."/>
        </authorList>
    </citation>
    <scope>NUCLEOTIDE SEQUENCE [LARGE SCALE GENOMIC DNA]</scope>
    <source>
        <strain evidence="9 10">CGMCC 1.12925</strain>
    </source>
</reference>
<gene>
    <name evidence="9" type="ORF">GCM10010831_06540</name>
</gene>
<dbReference type="Gene3D" id="1.10.1370.10">
    <property type="entry name" value="Neurolysin, domain 3"/>
    <property type="match status" value="1"/>
</dbReference>
<evidence type="ECO:0000313" key="9">
    <source>
        <dbReference type="EMBL" id="GGE07667.1"/>
    </source>
</evidence>
<keyword evidence="4 7" id="KW-0378">Hydrolase</keyword>
<evidence type="ECO:0000256" key="7">
    <source>
        <dbReference type="RuleBase" id="RU003435"/>
    </source>
</evidence>
<keyword evidence="6 7" id="KW-0482">Metalloprotease</keyword>
<dbReference type="InterPro" id="IPR001567">
    <property type="entry name" value="Pept_M3A_M3B_dom"/>
</dbReference>
<dbReference type="PANTHER" id="PTHR43660">
    <property type="entry name" value="DIPEPTIDYL CARBOXYPEPTIDASE"/>
    <property type="match status" value="1"/>
</dbReference>
<comment type="caution">
    <text evidence="9">The sequence shown here is derived from an EMBL/GenBank/DDBJ whole genome shotgun (WGS) entry which is preliminary data.</text>
</comment>
<sequence length="713" mass="80959">MKKKFLSLGLASILLACNTPKEDNSLNKNPLLSKNFETPYEVPAFSDLTPSAIEEAMLEGIKEQKSEILDIVKQTDAPTWKNNLLAIENSGKIYSRASRIFNNLNSAHTNGELKAIAQRISSKAAAHTDFIYMNADLYQRVAKVWEHREKENLNAQQLKVLENTYKRFVRSGANLNKNQQQKLAKINADIAELTTNFGQNILEDSNAFSLRVENEQDLIGIPEAVIEATAEKSPDKENTAWVFGLQNSIVMPVLAYAENRSLREKIYKAYKNRGNNNNEFNNSKIAIQLANLCLQKANLLGYDSYADYALENTMAKDRESVNTFLEKLWRPSLKVAQREIDQIASMMKEEGIEGEVEPWDYKYYLEKIKEEQFQIDNQELAEYFSLEQVQNGIFRVTEKLYGLQFEELTDVPVYQEDVTAWKVSEANGTHVGILYMDLHQRSSKRGGAWMTSFRPQSKKDGKRYGPIISINCNFSEKVENHPTLLSLDEVTTFFHEFGHALHGLLSDVEYQSLAGTNVPRDFVELPSQIMENWATDPEVLKMYAFHYETGELIPDNLIQKLEDLGTFGQGFATTEYLASALLDMKFHSITDKLNTDTASFEVETLTNLGMPEAITARHSSTHFSHIFAGGYSAGYYSYIWSGVLDSDAFNQFKQTDLFNQEKANSFRKNVLETGGTQEPMELYKKFRGSEPSIEPLLKKRGLDDDSYGSNLKG</sequence>
<dbReference type="PROSITE" id="PS51257">
    <property type="entry name" value="PROKAR_LIPOPROTEIN"/>
    <property type="match status" value="1"/>
</dbReference>
<evidence type="ECO:0000256" key="3">
    <source>
        <dbReference type="ARBA" id="ARBA00022723"/>
    </source>
</evidence>
<evidence type="ECO:0000256" key="6">
    <source>
        <dbReference type="ARBA" id="ARBA00023049"/>
    </source>
</evidence>
<evidence type="ECO:0000313" key="10">
    <source>
        <dbReference type="Proteomes" id="UP000599688"/>
    </source>
</evidence>
<dbReference type="InterPro" id="IPR034005">
    <property type="entry name" value="M3A_DCP"/>
</dbReference>
<dbReference type="RefSeq" id="WP_188405341.1">
    <property type="nucleotide sequence ID" value="NZ_BMGL01000003.1"/>
</dbReference>
<dbReference type="Gene3D" id="3.40.390.10">
    <property type="entry name" value="Collagenase (Catalytic Domain)"/>
    <property type="match status" value="1"/>
</dbReference>
<evidence type="ECO:0000256" key="4">
    <source>
        <dbReference type="ARBA" id="ARBA00022801"/>
    </source>
</evidence>
<evidence type="ECO:0000256" key="1">
    <source>
        <dbReference type="ARBA" id="ARBA00006040"/>
    </source>
</evidence>
<dbReference type="Proteomes" id="UP000599688">
    <property type="component" value="Unassembled WGS sequence"/>
</dbReference>
<dbReference type="PANTHER" id="PTHR43660:SF1">
    <property type="entry name" value="DIPEPTIDYL CARBOXYPEPTIDASE"/>
    <property type="match status" value="1"/>
</dbReference>
<feature type="domain" description="Peptidase M3A/M3B catalytic" evidence="8">
    <location>
        <begin position="253"/>
        <end position="701"/>
    </location>
</feature>